<evidence type="ECO:0000313" key="3">
    <source>
        <dbReference type="EMBL" id="KAG6751981.1"/>
    </source>
</evidence>
<feature type="region of interest" description="Disordered" evidence="1">
    <location>
        <begin position="1541"/>
        <end position="1592"/>
    </location>
</feature>
<keyword evidence="2" id="KW-0472">Membrane</keyword>
<feature type="compositionally biased region" description="Polar residues" evidence="1">
    <location>
        <begin position="1150"/>
        <end position="1162"/>
    </location>
</feature>
<gene>
    <name evidence="3" type="ORF">POTOM_044196</name>
</gene>
<comment type="caution">
    <text evidence="3">The sequence shown here is derived from an EMBL/GenBank/DDBJ whole genome shotgun (WGS) entry which is preliminary data.</text>
</comment>
<feature type="compositionally biased region" description="Basic and acidic residues" evidence="1">
    <location>
        <begin position="1138"/>
        <end position="1149"/>
    </location>
</feature>
<keyword evidence="2" id="KW-1133">Transmembrane helix</keyword>
<feature type="compositionally biased region" description="Basic and acidic residues" evidence="1">
    <location>
        <begin position="1545"/>
        <end position="1574"/>
    </location>
</feature>
<feature type="compositionally biased region" description="Low complexity" evidence="1">
    <location>
        <begin position="282"/>
        <end position="294"/>
    </location>
</feature>
<feature type="region of interest" description="Disordered" evidence="1">
    <location>
        <begin position="547"/>
        <end position="584"/>
    </location>
</feature>
<feature type="region of interest" description="Disordered" evidence="1">
    <location>
        <begin position="788"/>
        <end position="813"/>
    </location>
</feature>
<feature type="compositionally biased region" description="Polar residues" evidence="1">
    <location>
        <begin position="1644"/>
        <end position="1653"/>
    </location>
</feature>
<feature type="transmembrane region" description="Helical" evidence="2">
    <location>
        <begin position="65"/>
        <end position="88"/>
    </location>
</feature>
<feature type="region of interest" description="Disordered" evidence="1">
    <location>
        <begin position="1614"/>
        <end position="1678"/>
    </location>
</feature>
<protein>
    <submittedName>
        <fullName evidence="3">Uncharacterized protein</fullName>
    </submittedName>
</protein>
<feature type="transmembrane region" description="Helical" evidence="2">
    <location>
        <begin position="38"/>
        <end position="58"/>
    </location>
</feature>
<dbReference type="Proteomes" id="UP000886885">
    <property type="component" value="Chromosome 13A"/>
</dbReference>
<feature type="compositionally biased region" description="Low complexity" evidence="1">
    <location>
        <begin position="1662"/>
        <end position="1678"/>
    </location>
</feature>
<dbReference type="OrthoDB" id="1908091at2759"/>
<feature type="region of interest" description="Disordered" evidence="1">
    <location>
        <begin position="905"/>
        <end position="993"/>
    </location>
</feature>
<sequence>MFSNVVTGEGERDEMGIDAMRIRVQIRRFLVISFELCYRSVCKHPFLVGMVCFLLLLYRSFPFLFSLLVTASPVLICTAILLGTLLSFGEPNIPEVEEEEEEEEKEEEEEEEQVSHEISYLKKEGVAEDATFVVQKDESFSLEGFVGNRDIEEESLLENKNRKIEVHGDSGDYVPLIDETSREVQFEKQVVEEVESYFDNLELVKKREIQEENLGIKEVSSHAEGVEEQYSLLQNSRDENLDDDNSVGEFIETHNGYLEFSQESSWKRAYHDDEEDDDEASDSGSDGVESSSPDASMADILPMLDELHPLLDEEAPQPANISNDGSDAGSEGSHKSDESSIESEEDVGNQADEDEDGDDDNDNEEEAQGSKEDESKSAIKWTEDDQKNLMDLGTLELERNQRLESLIARRRARRNMRLMAEKNLIDLDAADIPINIPSISTARHNPFDFPYDDVPGSAPSVLLPRRNPFDLPYDSNEEKPDLKGDSFQQEFSATQHREPFFRRHESFSIGPSTLAGTRQDLRWKPYFVPERFATEGTSYHTFQRQLSEASESKVSSVPDTESVSSALEEEDKRINEEDVSQETEMISNVDHASLLVERGSLSSEDVDSVEDEQVEKSDLLHDGAEIALGDVENHHEIDSGLSESGGVTPEELNTSEILLRMGHGEEDYSSRSSLSSLSEIDEKICDVNRGSTSLEPTNSQIEGSHISIQTSLDSDFHFVNGLADDNEHREPVLEPRNDHIDECDISTQSSLDSDFHFTSQMMDGSQYREPGLESTGNQIGDAGILKESSTESDSNVLSGLADDNQEPVLEPGGHHIEERGISLQTSHDSDIHLTSSVVDDGQHSDPVYDSSPPSIETILSFSSLSSDTQRSEMGSPLAMAEFADKDSEAHAENLEKDTSSYQVMLESSSQAHSPEETEFRSTGVAENTGNEITELGFSGAESNFDGQNGFTKPESAAENFSVDSSPSLSDNGSAQEVVASKEENSHHKEARLHSSSLDAEIIVDGYKQLDSASSSYKMASEESNLPVLEKDYPLLVVEQVSVDTNLSASEAKPAEDHAIGIEKSFGLEQDQVSSTSFDVDIHADGFQAVGEKLDPVDSNSQHVPSNDLHLSVHEEREPSVVAEQVMGTHLDVSSSEMKLVEEHSSEKGETVQSEQDQVHLSSSDSAIGAGFHQDVDVTVVSSESGHQNPLSEEKPHLELEKQQSLSDKSMLEQSFSNHNEPRGLSVTISNNENIPEVHNPEETISRSITSLMPNFTSDSPNSLPYKSPAGGIDLKDDVLDKIVYEDYHQVLEHSNYPGEAYGPPVSEENINEDEDELKEIDEGLLSELDTVGDFSVKEVVGESLHDEQVPENTSVSPEFDFLPKDLSLTEVKPELPVLEVGSVEDIDLAFKQLHEGANVEEVILPSMVEEQLAEDESKHQTDSDLRVVEARSLEDIHIAMKQISEENIEELVYSRDAATEANEMASAKEIPVLEVKTIEDVDLAFRQLHEGVEVEEIILPSAIEQQLVVDDTKDLGQTSSALPVVEARSLEDIHIAMKQVSEGNIEQRPKLLDPNDKPGHEAASTKEMDSRNSEINEEDSTEDIESSTVEVNEVSSIKAVESSIVQVIEVTSIKESEPDTAESGGGETSTIALHESKHGFDETPGNSSSSISDTKGKKAKSHSSSSNSSSSSSSSDSD</sequence>
<feature type="compositionally biased region" description="Polar residues" evidence="1">
    <location>
        <begin position="940"/>
        <end position="950"/>
    </location>
</feature>
<feature type="compositionally biased region" description="Acidic residues" evidence="1">
    <location>
        <begin position="339"/>
        <end position="367"/>
    </location>
</feature>
<organism evidence="3 4">
    <name type="scientific">Populus tomentosa</name>
    <name type="common">Chinese white poplar</name>
    <dbReference type="NCBI Taxonomy" id="118781"/>
    <lineage>
        <taxon>Eukaryota</taxon>
        <taxon>Viridiplantae</taxon>
        <taxon>Streptophyta</taxon>
        <taxon>Embryophyta</taxon>
        <taxon>Tracheophyta</taxon>
        <taxon>Spermatophyta</taxon>
        <taxon>Magnoliopsida</taxon>
        <taxon>eudicotyledons</taxon>
        <taxon>Gunneridae</taxon>
        <taxon>Pentapetalae</taxon>
        <taxon>rosids</taxon>
        <taxon>fabids</taxon>
        <taxon>Malpighiales</taxon>
        <taxon>Salicaceae</taxon>
        <taxon>Saliceae</taxon>
        <taxon>Populus</taxon>
    </lineage>
</organism>
<feature type="compositionally biased region" description="Acidic residues" evidence="1">
    <location>
        <begin position="95"/>
        <end position="112"/>
    </location>
</feature>
<feature type="region of interest" description="Disordered" evidence="1">
    <location>
        <begin position="262"/>
        <end position="385"/>
    </location>
</feature>
<feature type="compositionally biased region" description="Polar residues" evidence="1">
    <location>
        <begin position="547"/>
        <end position="565"/>
    </location>
</feature>
<dbReference type="EMBL" id="JAAWWB010000025">
    <property type="protein sequence ID" value="KAG6751981.1"/>
    <property type="molecule type" value="Genomic_DNA"/>
</dbReference>
<feature type="compositionally biased region" description="Basic and acidic residues" evidence="1">
    <location>
        <begin position="1191"/>
        <end position="1201"/>
    </location>
</feature>
<feature type="compositionally biased region" description="Polar residues" evidence="1">
    <location>
        <begin position="1181"/>
        <end position="1190"/>
    </location>
</feature>
<evidence type="ECO:0000313" key="4">
    <source>
        <dbReference type="Proteomes" id="UP000886885"/>
    </source>
</evidence>
<proteinExistence type="predicted"/>
<dbReference type="PANTHER" id="PTHR33870:SF4">
    <property type="entry name" value="CARDIOMYOPATHY-ASSOCIATED PROTEIN"/>
    <property type="match status" value="1"/>
</dbReference>
<keyword evidence="4" id="KW-1185">Reference proteome</keyword>
<feature type="region of interest" description="Disordered" evidence="1">
    <location>
        <begin position="1137"/>
        <end position="1162"/>
    </location>
</feature>
<accession>A0A8X7YJS5</accession>
<feature type="compositionally biased region" description="Basic and acidic residues" evidence="1">
    <location>
        <begin position="368"/>
        <end position="385"/>
    </location>
</feature>
<feature type="compositionally biased region" description="Polar residues" evidence="1">
    <location>
        <begin position="961"/>
        <end position="974"/>
    </location>
</feature>
<reference evidence="3" key="1">
    <citation type="journal article" date="2020" name="bioRxiv">
        <title>Hybrid origin of Populus tomentosa Carr. identified through genome sequencing and phylogenomic analysis.</title>
        <authorList>
            <person name="An X."/>
            <person name="Gao K."/>
            <person name="Chen Z."/>
            <person name="Li J."/>
            <person name="Yang X."/>
            <person name="Yang X."/>
            <person name="Zhou J."/>
            <person name="Guo T."/>
            <person name="Zhao T."/>
            <person name="Huang S."/>
            <person name="Miao D."/>
            <person name="Khan W.U."/>
            <person name="Rao P."/>
            <person name="Ye M."/>
            <person name="Lei B."/>
            <person name="Liao W."/>
            <person name="Wang J."/>
            <person name="Ji L."/>
            <person name="Li Y."/>
            <person name="Guo B."/>
            <person name="Mustafa N.S."/>
            <person name="Li S."/>
            <person name="Yun Q."/>
            <person name="Keller S.R."/>
            <person name="Mao J."/>
            <person name="Zhang R."/>
            <person name="Strauss S.H."/>
        </authorList>
    </citation>
    <scope>NUCLEOTIDE SEQUENCE</scope>
    <source>
        <strain evidence="3">GM15</strain>
        <tissue evidence="3">Leaf</tissue>
    </source>
</reference>
<name>A0A8X7YJS5_POPTO</name>
<feature type="region of interest" description="Disordered" evidence="1">
    <location>
        <begin position="1181"/>
        <end position="1209"/>
    </location>
</feature>
<dbReference type="PANTHER" id="PTHR33870">
    <property type="entry name" value="CARDIOMYOPATHY-ASSOCIATED PROTEIN"/>
    <property type="match status" value="1"/>
</dbReference>
<feature type="compositionally biased region" description="Acidic residues" evidence="1">
    <location>
        <begin position="1575"/>
        <end position="1585"/>
    </location>
</feature>
<keyword evidence="2" id="KW-0812">Transmembrane</keyword>
<feature type="region of interest" description="Disordered" evidence="1">
    <location>
        <begin position="94"/>
        <end position="115"/>
    </location>
</feature>
<feature type="compositionally biased region" description="Acidic residues" evidence="1">
    <location>
        <begin position="272"/>
        <end position="281"/>
    </location>
</feature>
<evidence type="ECO:0000256" key="2">
    <source>
        <dbReference type="SAM" id="Phobius"/>
    </source>
</evidence>
<evidence type="ECO:0000256" key="1">
    <source>
        <dbReference type="SAM" id="MobiDB-lite"/>
    </source>
</evidence>